<evidence type="ECO:0000313" key="5">
    <source>
        <dbReference type="Proteomes" id="UP000241507"/>
    </source>
</evidence>
<evidence type="ECO:0000313" key="4">
    <source>
        <dbReference type="EMBL" id="AVR44453.1"/>
    </source>
</evidence>
<dbReference type="InterPro" id="IPR011032">
    <property type="entry name" value="GroES-like_sf"/>
</dbReference>
<dbReference type="OrthoDB" id="9787435at2"/>
<sequence length="318" mass="35042">MKALTFSNFGGPEVLEYKEIASPVAGENEVLIKMKAIGLNYADIYRRRGNYHLKGNPPFLAGYEGAGIVLKSNSKNFLPGDRVGFADVPYANAEYVKAPEEKLIKLPEDISFENAASILLQGLTAQFLSEESYSIKENDFVVIHAAAGGVGQILTQLAKIKNAQVIGLSRKKEKLDIIKENGAAHAILLNQKWEKEVFKITNHGANVVYDSVGNTLNKSLAVTREGGTTVFFGMSGGDPKPIDPRYLMDRSLKLVGGDLWGYIKSPVKRRKKAANLFSLFRSGKIKIKEPVKFRLEEGRKAHEFLEFGNSNGKVLLIP</sequence>
<dbReference type="Pfam" id="PF00107">
    <property type="entry name" value="ADH_zinc_N"/>
    <property type="match status" value="1"/>
</dbReference>
<dbReference type="Gene3D" id="3.40.50.720">
    <property type="entry name" value="NAD(P)-binding Rossmann-like Domain"/>
    <property type="match status" value="1"/>
</dbReference>
<evidence type="ECO:0000256" key="2">
    <source>
        <dbReference type="ARBA" id="ARBA00023002"/>
    </source>
</evidence>
<gene>
    <name evidence="4" type="ORF">C7S20_03795</name>
</gene>
<dbReference type="SMART" id="SM00829">
    <property type="entry name" value="PKS_ER"/>
    <property type="match status" value="1"/>
</dbReference>
<dbReference type="PANTHER" id="PTHR48106:SF13">
    <property type="entry name" value="QUINONE OXIDOREDUCTASE-RELATED"/>
    <property type="match status" value="1"/>
</dbReference>
<dbReference type="GO" id="GO:0035925">
    <property type="term" value="F:mRNA 3'-UTR AU-rich region binding"/>
    <property type="evidence" value="ECO:0007669"/>
    <property type="project" value="TreeGrafter"/>
</dbReference>
<accession>A0A2R3Z2E9</accession>
<dbReference type="InterPro" id="IPR036291">
    <property type="entry name" value="NAD(P)-bd_dom_sf"/>
</dbReference>
<evidence type="ECO:0000259" key="3">
    <source>
        <dbReference type="SMART" id="SM00829"/>
    </source>
</evidence>
<keyword evidence="2" id="KW-0560">Oxidoreductase</keyword>
<proteinExistence type="predicted"/>
<evidence type="ECO:0000256" key="1">
    <source>
        <dbReference type="ARBA" id="ARBA00022857"/>
    </source>
</evidence>
<dbReference type="KEGG" id="grs:C7S20_03795"/>
<keyword evidence="5" id="KW-1185">Reference proteome</keyword>
<dbReference type="InterPro" id="IPR047618">
    <property type="entry name" value="QOR-like"/>
</dbReference>
<dbReference type="SUPFAM" id="SSF50129">
    <property type="entry name" value="GroES-like"/>
    <property type="match status" value="1"/>
</dbReference>
<dbReference type="AlphaFoldDB" id="A0A2R3Z2E9"/>
<dbReference type="RefSeq" id="WP_107011231.1">
    <property type="nucleotide sequence ID" value="NZ_CP028136.1"/>
</dbReference>
<dbReference type="InterPro" id="IPR020843">
    <property type="entry name" value="ER"/>
</dbReference>
<dbReference type="PANTHER" id="PTHR48106">
    <property type="entry name" value="QUINONE OXIDOREDUCTASE PIG3-RELATED"/>
    <property type="match status" value="1"/>
</dbReference>
<dbReference type="InterPro" id="IPR013149">
    <property type="entry name" value="ADH-like_C"/>
</dbReference>
<dbReference type="Gene3D" id="3.90.180.10">
    <property type="entry name" value="Medium-chain alcohol dehydrogenases, catalytic domain"/>
    <property type="match status" value="1"/>
</dbReference>
<reference evidence="5" key="1">
    <citation type="submission" date="2018-03" db="EMBL/GenBank/DDBJ databases">
        <title>Gramella fulva sp. nov., isolated from a dry surface of tidal flat.</title>
        <authorList>
            <person name="Hwang S.H."/>
            <person name="Hwang W.M."/>
            <person name="Kang K."/>
            <person name="Ahn T.-Y."/>
        </authorList>
    </citation>
    <scope>NUCLEOTIDE SEQUENCE [LARGE SCALE GENOMIC DNA]</scope>
    <source>
        <strain evidence="5">SH35</strain>
    </source>
</reference>
<dbReference type="InterPro" id="IPR013154">
    <property type="entry name" value="ADH-like_N"/>
</dbReference>
<dbReference type="CDD" id="cd05286">
    <property type="entry name" value="QOR2"/>
    <property type="match status" value="1"/>
</dbReference>
<organism evidence="4 5">
    <name type="scientific">Christiangramia fulva</name>
    <dbReference type="NCBI Taxonomy" id="2126553"/>
    <lineage>
        <taxon>Bacteria</taxon>
        <taxon>Pseudomonadati</taxon>
        <taxon>Bacteroidota</taxon>
        <taxon>Flavobacteriia</taxon>
        <taxon>Flavobacteriales</taxon>
        <taxon>Flavobacteriaceae</taxon>
        <taxon>Christiangramia</taxon>
    </lineage>
</organism>
<dbReference type="Proteomes" id="UP000241507">
    <property type="component" value="Chromosome"/>
</dbReference>
<dbReference type="GO" id="GO:0003960">
    <property type="term" value="F:quinone reductase (NADPH) activity"/>
    <property type="evidence" value="ECO:0007669"/>
    <property type="project" value="InterPro"/>
</dbReference>
<feature type="domain" description="Enoyl reductase (ER)" evidence="3">
    <location>
        <begin position="10"/>
        <end position="316"/>
    </location>
</feature>
<keyword evidence="1" id="KW-0521">NADP</keyword>
<dbReference type="SUPFAM" id="SSF51735">
    <property type="entry name" value="NAD(P)-binding Rossmann-fold domains"/>
    <property type="match status" value="1"/>
</dbReference>
<name>A0A2R3Z2E9_9FLAO</name>
<dbReference type="EMBL" id="CP028136">
    <property type="protein sequence ID" value="AVR44453.1"/>
    <property type="molecule type" value="Genomic_DNA"/>
</dbReference>
<dbReference type="Pfam" id="PF08240">
    <property type="entry name" value="ADH_N"/>
    <property type="match status" value="1"/>
</dbReference>
<protein>
    <submittedName>
        <fullName evidence="4">Quinone oxidoreductase</fullName>
    </submittedName>
</protein>
<dbReference type="GO" id="GO:0070402">
    <property type="term" value="F:NADPH binding"/>
    <property type="evidence" value="ECO:0007669"/>
    <property type="project" value="TreeGrafter"/>
</dbReference>
<dbReference type="GO" id="GO:0005829">
    <property type="term" value="C:cytosol"/>
    <property type="evidence" value="ECO:0007669"/>
    <property type="project" value="TreeGrafter"/>
</dbReference>